<sequence length="608" mass="67625">MLNFIFLSVLQLDSGSKYSCKNGFTIQDSQCKCLFFQSSNGTLCVKNCSEINEIEVNGACSSIKSKNNIDCSLFGIGFVSDGTECTCQSDSDCFCTSEECCQKSGLHYFGPELSCNSCENIYGTGYVWQPSGEKFCKCPKNTQCTCKSQFCCPNENKVLIKGECQQCTAGTFIVNADMQIAYCGCSNEKNEYGSIQKLSDTCTQCPELLNKEKNGCITCEQAYGTGYVIIDNSCKCPSGVLCECKTDQCCQKLGLKLINGVCKSCNDMYQISDAVFDENRNCKCDNLHLYAGTLNQLGDTCSLCSEYANSQGTACQTCENNYGTGYFWNTDYYQCWRQQGNNEDTCTSNSCCVEEWDKVFVSQRCQSCSEAYGQGAILNLTLQSCVCDAKNNYYGLDQVSSVCQFCEGIINKLTQTCTLCLQLGTGYIWDSNTKKCICSGKCKCTSETCCQLYSTHYINNKCGKCYDNFGPGYYWDRKSNRCQCINEFQCECTTDFCCSSSFTNSHINILSKQCDCNKGYKFNNGQCQKSSSKVIGFAVGIPFGFVFLLLISIIIIILLKKKHMKNKVNEEESKETVQVATETDQITQPVIDTIPEKDQNYIPVLITQ</sequence>
<feature type="signal peptide" evidence="2">
    <location>
        <begin position="1"/>
        <end position="15"/>
    </location>
</feature>
<reference evidence="3" key="1">
    <citation type="submission" date="2023-06" db="EMBL/GenBank/DDBJ databases">
        <authorList>
            <person name="Kurt Z."/>
        </authorList>
    </citation>
    <scope>NUCLEOTIDE SEQUENCE</scope>
</reference>
<accession>A0AA86PQH0</accession>
<dbReference type="EMBL" id="CATOUU010000694">
    <property type="protein sequence ID" value="CAI9941538.1"/>
    <property type="molecule type" value="Genomic_DNA"/>
</dbReference>
<dbReference type="AlphaFoldDB" id="A0AA86PQH0"/>
<keyword evidence="1" id="KW-0472">Membrane</keyword>
<organism evidence="3">
    <name type="scientific">Hexamita inflata</name>
    <dbReference type="NCBI Taxonomy" id="28002"/>
    <lineage>
        <taxon>Eukaryota</taxon>
        <taxon>Metamonada</taxon>
        <taxon>Diplomonadida</taxon>
        <taxon>Hexamitidae</taxon>
        <taxon>Hexamitinae</taxon>
        <taxon>Hexamita</taxon>
    </lineage>
</organism>
<evidence type="ECO:0000313" key="5">
    <source>
        <dbReference type="Proteomes" id="UP001642409"/>
    </source>
</evidence>
<evidence type="ECO:0000256" key="1">
    <source>
        <dbReference type="SAM" id="Phobius"/>
    </source>
</evidence>
<dbReference type="Proteomes" id="UP001642409">
    <property type="component" value="Unassembled WGS sequence"/>
</dbReference>
<protein>
    <submittedName>
        <fullName evidence="4">Hypothetical_protein</fullName>
    </submittedName>
</protein>
<evidence type="ECO:0000313" key="3">
    <source>
        <dbReference type="EMBL" id="CAI9941538.1"/>
    </source>
</evidence>
<keyword evidence="2" id="KW-0732">Signal</keyword>
<gene>
    <name evidence="3" type="ORF">HINF_LOCUS29183</name>
    <name evidence="4" type="ORF">HINF_LOCUS30372</name>
</gene>
<evidence type="ECO:0000313" key="4">
    <source>
        <dbReference type="EMBL" id="CAL6025534.1"/>
    </source>
</evidence>
<reference evidence="4 5" key="2">
    <citation type="submission" date="2024-07" db="EMBL/GenBank/DDBJ databases">
        <authorList>
            <person name="Akdeniz Z."/>
        </authorList>
    </citation>
    <scope>NUCLEOTIDE SEQUENCE [LARGE SCALE GENOMIC DNA]</scope>
</reference>
<proteinExistence type="predicted"/>
<feature type="transmembrane region" description="Helical" evidence="1">
    <location>
        <begin position="534"/>
        <end position="559"/>
    </location>
</feature>
<comment type="caution">
    <text evidence="3">The sequence shown here is derived from an EMBL/GenBank/DDBJ whole genome shotgun (WGS) entry which is preliminary data.</text>
</comment>
<keyword evidence="1" id="KW-0812">Transmembrane</keyword>
<keyword evidence="5" id="KW-1185">Reference proteome</keyword>
<feature type="chain" id="PRO_5041711487" evidence="2">
    <location>
        <begin position="16"/>
        <end position="608"/>
    </location>
</feature>
<evidence type="ECO:0000256" key="2">
    <source>
        <dbReference type="SAM" id="SignalP"/>
    </source>
</evidence>
<keyword evidence="1" id="KW-1133">Transmembrane helix</keyword>
<dbReference type="EMBL" id="CAXDID020000099">
    <property type="protein sequence ID" value="CAL6025534.1"/>
    <property type="molecule type" value="Genomic_DNA"/>
</dbReference>
<name>A0AA86PQH0_9EUKA</name>